<organism evidence="1 2">
    <name type="scientific">Kaistella flava</name>
    <name type="common">ex Peng et al. 2021</name>
    <dbReference type="NCBI Taxonomy" id="2038776"/>
    <lineage>
        <taxon>Bacteria</taxon>
        <taxon>Pseudomonadati</taxon>
        <taxon>Bacteroidota</taxon>
        <taxon>Flavobacteriia</taxon>
        <taxon>Flavobacteriales</taxon>
        <taxon>Weeksellaceae</taxon>
        <taxon>Chryseobacterium group</taxon>
        <taxon>Kaistella</taxon>
    </lineage>
</organism>
<accession>A0A7M2Y723</accession>
<sequence>MAAQDIIIFEPSTSEESEALKAFGKALKLKFKVAESVDFEDNQEVEIPEAHKAIVAERLEDYRKNPNNNLNFDELLKDIRKKYNL</sequence>
<reference evidence="1 2" key="1">
    <citation type="submission" date="2019-05" db="EMBL/GenBank/DDBJ databases">
        <title>Chryseobacterium sp. isolated from King George Island, maritime Antarctica.</title>
        <authorList>
            <person name="Peng X."/>
        </authorList>
    </citation>
    <scope>NUCLEOTIDE SEQUENCE [LARGE SCALE GENOMIC DNA]</scope>
    <source>
        <strain evidence="1 2">7-3A</strain>
    </source>
</reference>
<proteinExistence type="predicted"/>
<dbReference type="RefSeq" id="WP_193812678.1">
    <property type="nucleotide sequence ID" value="NZ_CP040442.1"/>
</dbReference>
<evidence type="ECO:0000313" key="1">
    <source>
        <dbReference type="EMBL" id="QOW09464.1"/>
    </source>
</evidence>
<dbReference type="KEGG" id="kfa:Q73A0000_03330"/>
<dbReference type="AlphaFoldDB" id="A0A7M2Y723"/>
<gene>
    <name evidence="1" type="ORF">Q73A0000_03330</name>
</gene>
<evidence type="ECO:0000313" key="2">
    <source>
        <dbReference type="Proteomes" id="UP000594195"/>
    </source>
</evidence>
<evidence type="ECO:0008006" key="3">
    <source>
        <dbReference type="Google" id="ProtNLM"/>
    </source>
</evidence>
<dbReference type="EMBL" id="CP040442">
    <property type="protein sequence ID" value="QOW09464.1"/>
    <property type="molecule type" value="Genomic_DNA"/>
</dbReference>
<keyword evidence="2" id="KW-1185">Reference proteome</keyword>
<name>A0A7M2Y723_9FLAO</name>
<protein>
    <recommendedName>
        <fullName evidence="3">Addiction module component</fullName>
    </recommendedName>
</protein>
<dbReference type="Proteomes" id="UP000594195">
    <property type="component" value="Chromosome"/>
</dbReference>